<dbReference type="InterPro" id="IPR010982">
    <property type="entry name" value="Lambda_DNA-bd_dom_sf"/>
</dbReference>
<dbReference type="PANTHER" id="PTHR19848">
    <property type="entry name" value="WD40 REPEAT PROTEIN"/>
    <property type="match status" value="1"/>
</dbReference>
<evidence type="ECO:0000259" key="4">
    <source>
        <dbReference type="PROSITE" id="PS50943"/>
    </source>
</evidence>
<dbReference type="InterPro" id="IPR036322">
    <property type="entry name" value="WD40_repeat_dom_sf"/>
</dbReference>
<dbReference type="InterPro" id="IPR001680">
    <property type="entry name" value="WD40_rpt"/>
</dbReference>
<dbReference type="Pfam" id="PF01381">
    <property type="entry name" value="HTH_3"/>
    <property type="match status" value="1"/>
</dbReference>
<name>A0A8J3MXT0_9CHLR</name>
<feature type="repeat" description="WD" evidence="3">
    <location>
        <begin position="763"/>
        <end position="804"/>
    </location>
</feature>
<proteinExistence type="predicted"/>
<dbReference type="InterPro" id="IPR027417">
    <property type="entry name" value="P-loop_NTPase"/>
</dbReference>
<feature type="repeat" description="WD" evidence="3">
    <location>
        <begin position="1018"/>
        <end position="1059"/>
    </location>
</feature>
<feature type="domain" description="HTH cro/C1-type" evidence="4">
    <location>
        <begin position="21"/>
        <end position="62"/>
    </location>
</feature>
<keyword evidence="2" id="KW-0677">Repeat</keyword>
<dbReference type="SMART" id="SM00530">
    <property type="entry name" value="HTH_XRE"/>
    <property type="match status" value="1"/>
</dbReference>
<dbReference type="Gene3D" id="1.10.260.40">
    <property type="entry name" value="lambda repressor-like DNA-binding domains"/>
    <property type="match status" value="1"/>
</dbReference>
<dbReference type="AlphaFoldDB" id="A0A8J3MXT0"/>
<dbReference type="InterPro" id="IPR001387">
    <property type="entry name" value="Cro/C1-type_HTH"/>
</dbReference>
<dbReference type="PANTHER" id="PTHR19848:SF8">
    <property type="entry name" value="F-BOX AND WD REPEAT DOMAIN CONTAINING 7"/>
    <property type="match status" value="1"/>
</dbReference>
<dbReference type="Pfam" id="PF00931">
    <property type="entry name" value="NB-ARC"/>
    <property type="match status" value="1"/>
</dbReference>
<dbReference type="Proteomes" id="UP000597444">
    <property type="component" value="Unassembled WGS sequence"/>
</dbReference>
<comment type="caution">
    <text evidence="5">The sequence shown here is derived from an EMBL/GenBank/DDBJ whole genome shotgun (WGS) entry which is preliminary data.</text>
</comment>
<protein>
    <recommendedName>
        <fullName evidence="4">HTH cro/C1-type domain-containing protein</fullName>
    </recommendedName>
</protein>
<dbReference type="InterPro" id="IPR020472">
    <property type="entry name" value="WD40_PAC1"/>
</dbReference>
<dbReference type="InterPro" id="IPR002182">
    <property type="entry name" value="NB-ARC"/>
</dbReference>
<feature type="repeat" description="WD" evidence="3">
    <location>
        <begin position="889"/>
        <end position="922"/>
    </location>
</feature>
<gene>
    <name evidence="5" type="ORF">KSF_002050</name>
</gene>
<feature type="repeat" description="WD" evidence="3">
    <location>
        <begin position="635"/>
        <end position="676"/>
    </location>
</feature>
<dbReference type="GO" id="GO:0043531">
    <property type="term" value="F:ADP binding"/>
    <property type="evidence" value="ECO:0007669"/>
    <property type="project" value="InterPro"/>
</dbReference>
<feature type="repeat" description="WD" evidence="3">
    <location>
        <begin position="931"/>
        <end position="972"/>
    </location>
</feature>
<feature type="repeat" description="WD" evidence="3">
    <location>
        <begin position="1105"/>
        <end position="1146"/>
    </location>
</feature>
<dbReference type="PROSITE" id="PS50943">
    <property type="entry name" value="HTH_CROC1"/>
    <property type="match status" value="1"/>
</dbReference>
<dbReference type="SUPFAM" id="SSF52540">
    <property type="entry name" value="P-loop containing nucleoside triphosphate hydrolases"/>
    <property type="match status" value="1"/>
</dbReference>
<dbReference type="SMART" id="SM00320">
    <property type="entry name" value="WD40"/>
    <property type="match status" value="14"/>
</dbReference>
<dbReference type="EMBL" id="BNJK01000001">
    <property type="protein sequence ID" value="GHO90157.1"/>
    <property type="molecule type" value="Genomic_DNA"/>
</dbReference>
<feature type="repeat" description="WD" evidence="3">
    <location>
        <begin position="805"/>
        <end position="846"/>
    </location>
</feature>
<accession>A0A8J3MXT0</accession>
<dbReference type="PRINTS" id="PR00364">
    <property type="entry name" value="DISEASERSIST"/>
</dbReference>
<feature type="repeat" description="WD" evidence="3">
    <location>
        <begin position="1147"/>
        <end position="1188"/>
    </location>
</feature>
<dbReference type="PROSITE" id="PS50294">
    <property type="entry name" value="WD_REPEATS_REGION"/>
    <property type="match status" value="10"/>
</dbReference>
<dbReference type="SUPFAM" id="SSF50998">
    <property type="entry name" value="Quinoprotein alcohol dehydrogenase-like"/>
    <property type="match status" value="1"/>
</dbReference>
<evidence type="ECO:0000313" key="5">
    <source>
        <dbReference type="EMBL" id="GHO90157.1"/>
    </source>
</evidence>
<dbReference type="RefSeq" id="WP_220201151.1">
    <property type="nucleotide sequence ID" value="NZ_BNJK01000001.1"/>
</dbReference>
<dbReference type="Gene3D" id="3.40.50.300">
    <property type="entry name" value="P-loop containing nucleotide triphosphate hydrolases"/>
    <property type="match status" value="1"/>
</dbReference>
<dbReference type="PRINTS" id="PR00320">
    <property type="entry name" value="GPROTEINBRPT"/>
</dbReference>
<organism evidence="5 6">
    <name type="scientific">Reticulibacter mediterranei</name>
    <dbReference type="NCBI Taxonomy" id="2778369"/>
    <lineage>
        <taxon>Bacteria</taxon>
        <taxon>Bacillati</taxon>
        <taxon>Chloroflexota</taxon>
        <taxon>Ktedonobacteria</taxon>
        <taxon>Ktedonobacterales</taxon>
        <taxon>Reticulibacteraceae</taxon>
        <taxon>Reticulibacter</taxon>
    </lineage>
</organism>
<dbReference type="GO" id="GO:0003677">
    <property type="term" value="F:DNA binding"/>
    <property type="evidence" value="ECO:0007669"/>
    <property type="project" value="InterPro"/>
</dbReference>
<dbReference type="InterPro" id="IPR015943">
    <property type="entry name" value="WD40/YVTN_repeat-like_dom_sf"/>
</dbReference>
<dbReference type="InterPro" id="IPR011047">
    <property type="entry name" value="Quinoprotein_ADH-like_sf"/>
</dbReference>
<dbReference type="SUPFAM" id="SSF50993">
    <property type="entry name" value="Peptidase/esterase 'gauge' domain"/>
    <property type="match status" value="1"/>
</dbReference>
<evidence type="ECO:0000256" key="3">
    <source>
        <dbReference type="PROSITE-ProRule" id="PRU00221"/>
    </source>
</evidence>
<dbReference type="InterPro" id="IPR019775">
    <property type="entry name" value="WD40_repeat_CS"/>
</dbReference>
<dbReference type="Gene3D" id="2.130.10.10">
    <property type="entry name" value="YVTN repeat-like/Quinoprotein amine dehydrogenase"/>
    <property type="match status" value="6"/>
</dbReference>
<feature type="repeat" description="WD" evidence="3">
    <location>
        <begin position="847"/>
        <end position="888"/>
    </location>
</feature>
<feature type="repeat" description="WD" evidence="3">
    <location>
        <begin position="679"/>
        <end position="717"/>
    </location>
</feature>
<dbReference type="CDD" id="cd00200">
    <property type="entry name" value="WD40"/>
    <property type="match status" value="2"/>
</dbReference>
<sequence>MKRLASDGHERENAFGRSCVRLRKTMKLTQRELGRLLGMSEQTIQYWEHGVYSPTPEHLERLLILCIQQHVFASGREHEEAERLWLAAGRQADFDASWMRVQLAAPSAPAVLKQGVAQTVEPPARQEPLSAPSRFDWGDALDVRNFYGRQAERIQLEQWVIQEHSQVMSVFGMGGIGKSALSVTFMYQVVPAFQSVVFRSVRDAPSCQDLLVDCLQVLSPQPLSAIPGDIDQCIDLLLECFQTQRCLLVLDNMEALLQEHDQKGRYRPGYEDYAILLRRVAETPHQSCVLITSREIPTNLGQLEGRLTSVHILRLSGLESAACEQLLKEREAVGTTQDRERLIQMYAGNPLALKIVSEIIAELFGGEISAFLEQGGMVFSNIRDLLTEQYARLSALEQALLTWLAVVREPLGVDELLTMLMPPIPREIVREALDALQRRSLIEQGKQQATFTLQSVVMEYVTEVLVERVSEQIQSEALDHLIRYALAQAGAKEHVRQTQERLIVAPVIRDLRTVYRDAEVVAEHLLALLIQLRTWEQEAQGYGPANLITLVRGLRGHLRNLDLSHLVIRGAYMQGVEMQDTSLAEATLCDTIFTEALDAAWSVAISGDGTFWAAGSRRGEIRVWREGGQTLHLVWQAHTDNTYALAFSPDGRTLASGSWDGTVKLWELERGTLLWRGWHTNSINCVAFAPDGRILASGGDDAIVHIWDVVSGTNVQTLVGYGGAVYAVAWSPDGSMLASSSFDGSIRLWQLQGTQLATCLRILTGHINWVTGLSFAPDGRTLVSTSWDQTIKLWDVASGHERQTLVEHMDRVHRVAWSPDGRTVASAGYDKAIRLWDVERSSNRAILHGHTADVYSLAFSPDSRSLLSGSEDGTLRVWDVESGQCVRIMQGYAVSFYDIDWSPDGTRLASADTDTFVTIWDVTGRMQPIVLLGHHWTVHGIAWSPNGQLLASGGWDNAIRLWDVSTGACLRLLRDPDYVDNIFQGVAWSPDGRLLACGSYMHGVQVWDMITYTRRWVGLTHLTKIRRVSWSPSSIQLACCGDDGNVCLWDASDGTLLQTLKGHSGMVASVAWNQNGTRLASGGGGRDSGELFVWDVQSGERLQTFPGHEGIVSAVIWSKQGDLLVSGGSDGMLRWWDQQSGKCLAKREAHDGWVQSLKISPDGRLLASSGDDSTIRLWDLESAEPQGTLRRDRPYERLNITGTRGLTEAQKITLRSLGAIESAATHGAGSPDHGGLW</sequence>
<dbReference type="CDD" id="cd00093">
    <property type="entry name" value="HTH_XRE"/>
    <property type="match status" value="1"/>
</dbReference>
<dbReference type="PROSITE" id="PS50082">
    <property type="entry name" value="WD_REPEATS_2"/>
    <property type="match status" value="11"/>
</dbReference>
<evidence type="ECO:0000313" key="6">
    <source>
        <dbReference type="Proteomes" id="UP000597444"/>
    </source>
</evidence>
<evidence type="ECO:0000256" key="2">
    <source>
        <dbReference type="ARBA" id="ARBA00022737"/>
    </source>
</evidence>
<dbReference type="PROSITE" id="PS00678">
    <property type="entry name" value="WD_REPEATS_1"/>
    <property type="match status" value="8"/>
</dbReference>
<dbReference type="Pfam" id="PF00400">
    <property type="entry name" value="WD40"/>
    <property type="match status" value="14"/>
</dbReference>
<evidence type="ECO:0000256" key="1">
    <source>
        <dbReference type="ARBA" id="ARBA00022574"/>
    </source>
</evidence>
<keyword evidence="1 3" id="KW-0853">WD repeat</keyword>
<feature type="repeat" description="WD" evidence="3">
    <location>
        <begin position="718"/>
        <end position="752"/>
    </location>
</feature>
<dbReference type="SUPFAM" id="SSF47413">
    <property type="entry name" value="lambda repressor-like DNA-binding domains"/>
    <property type="match status" value="1"/>
</dbReference>
<dbReference type="SUPFAM" id="SSF50978">
    <property type="entry name" value="WD40 repeat-like"/>
    <property type="match status" value="1"/>
</dbReference>
<reference evidence="5" key="1">
    <citation type="submission" date="2020-10" db="EMBL/GenBank/DDBJ databases">
        <title>Taxonomic study of unclassified bacteria belonging to the class Ktedonobacteria.</title>
        <authorList>
            <person name="Yabe S."/>
            <person name="Wang C.M."/>
            <person name="Zheng Y."/>
            <person name="Sakai Y."/>
            <person name="Cavaletti L."/>
            <person name="Monciardini P."/>
            <person name="Donadio S."/>
        </authorList>
    </citation>
    <scope>NUCLEOTIDE SEQUENCE</scope>
    <source>
        <strain evidence="5">ID150040</strain>
    </source>
</reference>
<keyword evidence="6" id="KW-1185">Reference proteome</keyword>